<dbReference type="GO" id="GO:0005829">
    <property type="term" value="C:cytosol"/>
    <property type="evidence" value="ECO:0007669"/>
    <property type="project" value="TreeGrafter"/>
</dbReference>
<gene>
    <name evidence="13" type="ORF">SAMN05444853_11315</name>
</gene>
<evidence type="ECO:0000256" key="5">
    <source>
        <dbReference type="ARBA" id="ARBA00022801"/>
    </source>
</evidence>
<reference evidence="14" key="1">
    <citation type="submission" date="2016-10" db="EMBL/GenBank/DDBJ databases">
        <authorList>
            <person name="Varghese N."/>
            <person name="Submissions S."/>
        </authorList>
    </citation>
    <scope>NUCLEOTIDE SEQUENCE [LARGE SCALE GENOMIC DNA]</scope>
    <source>
        <strain evidence="14">DSM 24204</strain>
    </source>
</reference>
<dbReference type="InterPro" id="IPR007693">
    <property type="entry name" value="DNA_helicase_DnaB-like_N"/>
</dbReference>
<evidence type="ECO:0000256" key="4">
    <source>
        <dbReference type="ARBA" id="ARBA00022741"/>
    </source>
</evidence>
<dbReference type="Pfam" id="PF03796">
    <property type="entry name" value="DnaB_C"/>
    <property type="match status" value="1"/>
</dbReference>
<dbReference type="InterPro" id="IPR027417">
    <property type="entry name" value="P-loop_NTPase"/>
</dbReference>
<comment type="similarity">
    <text evidence="1">Belongs to the helicase family. DnaB subfamily.</text>
</comment>
<dbReference type="GO" id="GO:0006269">
    <property type="term" value="P:DNA replication, synthesis of primer"/>
    <property type="evidence" value="ECO:0007669"/>
    <property type="project" value="UniProtKB-KW"/>
</dbReference>
<dbReference type="PROSITE" id="PS51199">
    <property type="entry name" value="SF4_HELICASE"/>
    <property type="match status" value="1"/>
</dbReference>
<evidence type="ECO:0000256" key="3">
    <source>
        <dbReference type="ARBA" id="ARBA00022705"/>
    </source>
</evidence>
<evidence type="ECO:0000256" key="8">
    <source>
        <dbReference type="ARBA" id="ARBA00023125"/>
    </source>
</evidence>
<evidence type="ECO:0000256" key="9">
    <source>
        <dbReference type="ARBA" id="ARBA00023235"/>
    </source>
</evidence>
<dbReference type="GeneID" id="83544530"/>
<dbReference type="OrthoDB" id="6530962at2"/>
<evidence type="ECO:0000256" key="7">
    <source>
        <dbReference type="ARBA" id="ARBA00022840"/>
    </source>
</evidence>
<dbReference type="Gene3D" id="3.40.50.300">
    <property type="entry name" value="P-loop containing nucleotide triphosphate hydrolases"/>
    <property type="match status" value="1"/>
</dbReference>
<dbReference type="GO" id="GO:0005524">
    <property type="term" value="F:ATP binding"/>
    <property type="evidence" value="ECO:0007669"/>
    <property type="project" value="UniProtKB-KW"/>
</dbReference>
<keyword evidence="3" id="KW-0235">DNA replication</keyword>
<dbReference type="InterPro" id="IPR016136">
    <property type="entry name" value="DNA_helicase_N/primase_C"/>
</dbReference>
<keyword evidence="2" id="KW-0639">Primosome</keyword>
<evidence type="ECO:0000256" key="11">
    <source>
        <dbReference type="ARBA" id="ARBA00048954"/>
    </source>
</evidence>
<evidence type="ECO:0000256" key="10">
    <source>
        <dbReference type="ARBA" id="ARBA00044969"/>
    </source>
</evidence>
<dbReference type="Pfam" id="PF00772">
    <property type="entry name" value="DnaB"/>
    <property type="match status" value="1"/>
</dbReference>
<evidence type="ECO:0000256" key="6">
    <source>
        <dbReference type="ARBA" id="ARBA00022806"/>
    </source>
</evidence>
<comment type="catalytic activity">
    <reaction evidence="11">
        <text>ATP + H2O = ADP + phosphate + H(+)</text>
        <dbReference type="Rhea" id="RHEA:13065"/>
        <dbReference type="ChEBI" id="CHEBI:15377"/>
        <dbReference type="ChEBI" id="CHEBI:15378"/>
        <dbReference type="ChEBI" id="CHEBI:30616"/>
        <dbReference type="ChEBI" id="CHEBI:43474"/>
        <dbReference type="ChEBI" id="CHEBI:456216"/>
        <dbReference type="EC" id="5.6.2.3"/>
    </reaction>
</comment>
<dbReference type="EC" id="5.6.2.3" evidence="10"/>
<dbReference type="PANTHER" id="PTHR30153">
    <property type="entry name" value="REPLICATIVE DNA HELICASE DNAB"/>
    <property type="match status" value="1"/>
</dbReference>
<dbReference type="PANTHER" id="PTHR30153:SF2">
    <property type="entry name" value="REPLICATIVE DNA HELICASE"/>
    <property type="match status" value="1"/>
</dbReference>
<sequence>MQSKSFNAEYAVVGSFLKGGLTTKAREVLNWLEPEMFKNYKLALTYTNIRKQALRDNLIDILMLSEEFGEDFSMLAEIVKNTTAYSNLSGYAERVKSLWSKRTAMKAMLEAHHQLSNARTDEQAEDILNKALLEIQHTLSENQVVRGYEIPELLNGYLDLIEQRRTGKKEARLLKTGVQAIDDIVTGFNPTDLIIIAGQSGQGKTQTALMITESLLQQGKSGLFFSLEMDKSQIVERLISDIGHLNSTKLRNPIYLNDDDWEKILNAHRELLKQNLCIVDQGGLTTNEIKYLTQQRLDEGKLIDFIMIDYAELIRSLKTYSRPDLELVDIVKDLKDFAKEIYTPIFLLSQVNRDTSKRANKRPTNQNLSGSSILEKTASQILMIYNERAINPNSNNPYAEIIVTKNRFGGLGTAYFKFEKGKFLECDQRIASEEVEQIGSQKANVKSGVNF</sequence>
<dbReference type="Proteomes" id="UP000198883">
    <property type="component" value="Unassembled WGS sequence"/>
</dbReference>
<keyword evidence="5" id="KW-0378">Hydrolase</keyword>
<evidence type="ECO:0000256" key="1">
    <source>
        <dbReference type="ARBA" id="ARBA00008428"/>
    </source>
</evidence>
<dbReference type="SUPFAM" id="SSF48024">
    <property type="entry name" value="N-terminal domain of DnaB helicase"/>
    <property type="match status" value="1"/>
</dbReference>
<dbReference type="GO" id="GO:0003677">
    <property type="term" value="F:DNA binding"/>
    <property type="evidence" value="ECO:0007669"/>
    <property type="project" value="UniProtKB-KW"/>
</dbReference>
<dbReference type="Gene3D" id="1.10.860.10">
    <property type="entry name" value="DNAb Helicase, Chain A"/>
    <property type="match status" value="1"/>
</dbReference>
<dbReference type="GO" id="GO:0043139">
    <property type="term" value="F:5'-3' DNA helicase activity"/>
    <property type="evidence" value="ECO:0007669"/>
    <property type="project" value="UniProtKB-EC"/>
</dbReference>
<dbReference type="SUPFAM" id="SSF52540">
    <property type="entry name" value="P-loop containing nucleoside triphosphate hydrolases"/>
    <property type="match status" value="1"/>
</dbReference>
<evidence type="ECO:0000313" key="13">
    <source>
        <dbReference type="EMBL" id="SEM34212.1"/>
    </source>
</evidence>
<organism evidence="13 14">
    <name type="scientific">Phocoenobacter skyensis</name>
    <dbReference type="NCBI Taxonomy" id="97481"/>
    <lineage>
        <taxon>Bacteria</taxon>
        <taxon>Pseudomonadati</taxon>
        <taxon>Pseudomonadota</taxon>
        <taxon>Gammaproteobacteria</taxon>
        <taxon>Pasteurellales</taxon>
        <taxon>Pasteurellaceae</taxon>
        <taxon>Phocoenobacter</taxon>
    </lineage>
</organism>
<proteinExistence type="inferred from homology"/>
<keyword evidence="6 13" id="KW-0347">Helicase</keyword>
<dbReference type="RefSeq" id="WP_090921888.1">
    <property type="nucleotide sequence ID" value="NZ_CP016180.1"/>
</dbReference>
<dbReference type="InterPro" id="IPR036185">
    <property type="entry name" value="DNA_heli_DnaB-like_N_sf"/>
</dbReference>
<dbReference type="GO" id="GO:1990077">
    <property type="term" value="C:primosome complex"/>
    <property type="evidence" value="ECO:0007669"/>
    <property type="project" value="UniProtKB-KW"/>
</dbReference>
<evidence type="ECO:0000259" key="12">
    <source>
        <dbReference type="PROSITE" id="PS51199"/>
    </source>
</evidence>
<keyword evidence="4" id="KW-0547">Nucleotide-binding</keyword>
<evidence type="ECO:0000313" key="14">
    <source>
        <dbReference type="Proteomes" id="UP000198883"/>
    </source>
</evidence>
<dbReference type="GO" id="GO:0016787">
    <property type="term" value="F:hydrolase activity"/>
    <property type="evidence" value="ECO:0007669"/>
    <property type="project" value="UniProtKB-KW"/>
</dbReference>
<protein>
    <recommendedName>
        <fullName evidence="10">DNA 5'-3' helicase</fullName>
        <ecNumber evidence="10">5.6.2.3</ecNumber>
    </recommendedName>
</protein>
<keyword evidence="8" id="KW-0238">DNA-binding</keyword>
<feature type="domain" description="SF4 helicase" evidence="12">
    <location>
        <begin position="167"/>
        <end position="430"/>
    </location>
</feature>
<evidence type="ECO:0000256" key="2">
    <source>
        <dbReference type="ARBA" id="ARBA00022515"/>
    </source>
</evidence>
<accession>A0A1H7XJW1</accession>
<dbReference type="STRING" id="97481.SAMN05444853_11315"/>
<dbReference type="AlphaFoldDB" id="A0A1H7XJW1"/>
<name>A0A1H7XJW1_9PAST</name>
<dbReference type="EMBL" id="FOBN01000013">
    <property type="protein sequence ID" value="SEM34212.1"/>
    <property type="molecule type" value="Genomic_DNA"/>
</dbReference>
<dbReference type="InterPro" id="IPR007694">
    <property type="entry name" value="DNA_helicase_DnaB-like_C"/>
</dbReference>
<keyword evidence="9" id="KW-0413">Isomerase</keyword>
<keyword evidence="7" id="KW-0067">ATP-binding</keyword>